<reference evidence="3" key="5">
    <citation type="submission" date="2005-04" db="EMBL/GenBank/DDBJ databases">
        <title>Sequencing, closure, and annotation of Trypanosoma brucei chromosomes 2 through 8.</title>
        <authorList>
            <person name="Ghedin E."/>
            <person name="Blandin G."/>
            <person name="Bartholomeu D."/>
            <person name="Caler E."/>
            <person name="Haas B."/>
            <person name="Hannick L."/>
            <person name="Shallom J."/>
            <person name="Hou L."/>
            <person name="Djikeng A."/>
            <person name="Feldblyum T."/>
            <person name="Hostetler J."/>
            <person name="Johnson J."/>
            <person name="Jones K."/>
            <person name="Koo H.L."/>
            <person name="Larkin C."/>
            <person name="Pai G."/>
            <person name="Peterson J."/>
            <person name="Khalak H.G."/>
            <person name="Salzberg S."/>
            <person name="Simpson A.J."/>
            <person name="Tallon L."/>
            <person name="Van Aken S."/>
            <person name="Wanless D."/>
            <person name="White O."/>
            <person name="Wortman J."/>
            <person name="Fraser C.M."/>
            <person name="El-Sayed N.M.A."/>
        </authorList>
    </citation>
    <scope>NUCLEOTIDE SEQUENCE</scope>
    <source>
        <strain evidence="3">927/4 GUTat10.1</strain>
    </source>
</reference>
<sequence length="469" mass="53482">MLPTRHINFAFISPLLGVLYLYTTNISIRIGQYSTGRTLRASQCFGYTRYSSVTQKKKKRSLGSLEVMWRFGASSTGLKAGSPLVGSASRRCGSTATPSRRRSGFFKMGDMYKPGRYTSKDLPKGPSGSNQPWDPVYANYAFQLVTGPLKRKQNTTPDDHLTVDELDKWMDAKGAAKVLGIKEEELPTLTAPAVEEYWAKAYGQRNNAHQQETVIAAEVLLEYIDSTVHRKKSRQYYRRYMDNARQAIDHETEMRRSEHRQKFIHLFGVAMFTGSAIVVIIAFFRGYFTRQDVEKIGTDAAAYLNMVFSQPPNLEPPPDYSTRYRDTPPAMELAKQQGVYGVVDPARLSNLSKDVKQYRADEEMEMLRMLNDENDKARQRRKGDQVRESRVVVYRAGDFDDAGELKDLAKEKEAVKPLSAFSQQSFRDFAALMASQFGGGSRFQRITQDSVRRAEEMERMQKRMNEIEE</sequence>
<keyword evidence="4" id="KW-1185">Reference proteome</keyword>
<accession>D6XL67</accession>
<keyword evidence="1" id="KW-0812">Transmembrane</keyword>
<evidence type="ECO:0000256" key="1">
    <source>
        <dbReference type="SAM" id="Phobius"/>
    </source>
</evidence>
<reference evidence="2" key="1">
    <citation type="submission" date="2002-05" db="EMBL/GenBank/DDBJ databases">
        <authorList>
            <person name="El-Sayed N.M."/>
            <person name="Khalak H."/>
            <person name="Adams M.D."/>
        </authorList>
    </citation>
    <scope>NUCLEOTIDE SEQUENCE</scope>
    <source>
        <strain evidence="2">GUTat10.1</strain>
    </source>
</reference>
<dbReference type="PaxDb" id="5691-AAZ13097"/>
<feature type="transmembrane region" description="Helical" evidence="1">
    <location>
        <begin position="6"/>
        <end position="23"/>
    </location>
</feature>
<dbReference type="GO" id="GO:0005739">
    <property type="term" value="C:mitochondrion"/>
    <property type="evidence" value="ECO:0006056"/>
    <property type="project" value="Others"/>
</dbReference>
<protein>
    <recommendedName>
        <fullName evidence="5">Transmembrane protein</fullName>
    </recommendedName>
</protein>
<keyword evidence="1" id="KW-1133">Transmembrane helix</keyword>
<name>Q57YY1_TRYB2</name>
<dbReference type="STRING" id="185431.Q57YY1"/>
<reference evidence="2" key="4">
    <citation type="submission" date="2005-04" db="EMBL/GenBank/DDBJ databases">
        <title>.</title>
        <authorList>
            <person name="Ghedin E."/>
            <person name="Blandin G."/>
            <person name="Bartholomeu D."/>
            <person name="Caler E."/>
            <person name="Haas B."/>
            <person name="Hannick L."/>
            <person name="Shallom J."/>
            <person name="Hou L."/>
            <person name="Djikeng A."/>
            <person name="Feldblyum T."/>
            <person name="Hostetler J."/>
            <person name="Johnson J."/>
            <person name="Jones K."/>
            <person name="Koo H.L."/>
            <person name="Larkin C."/>
            <person name="Pai G."/>
            <person name="Peterson J."/>
            <person name="Khalak H.G."/>
            <person name="Salzberg S."/>
            <person name="Simpson A.J."/>
            <person name="Tallon L."/>
            <person name="Van Aken S."/>
            <person name="Wanless D."/>
            <person name="White O."/>
            <person name="Wortman J."/>
            <person name="Fraser C.M."/>
            <person name="El-Sayed N.M.A."/>
        </authorList>
    </citation>
    <scope>NUCLEOTIDE SEQUENCE</scope>
    <source>
        <strain evidence="2">GUTat10.1</strain>
    </source>
</reference>
<dbReference type="Proteomes" id="UP000008524">
    <property type="component" value="Chromosome 8"/>
</dbReference>
<proteinExistence type="predicted"/>
<keyword evidence="1" id="KW-0472">Membrane</keyword>
<feature type="transmembrane region" description="Helical" evidence="1">
    <location>
        <begin position="263"/>
        <end position="288"/>
    </location>
</feature>
<evidence type="ECO:0000313" key="4">
    <source>
        <dbReference type="Proteomes" id="UP000008524"/>
    </source>
</evidence>
<dbReference type="EMBL" id="AC119406">
    <property type="protein sequence ID" value="AAX79651.1"/>
    <property type="molecule type" value="Genomic_DNA"/>
</dbReference>
<dbReference type="KEGG" id="tbr:Tb927.8.3320"/>
<evidence type="ECO:0008006" key="5">
    <source>
        <dbReference type="Google" id="ProtNLM"/>
    </source>
</evidence>
<gene>
    <name evidence="3" type="primary">Tb08.28L1.340</name>
    <name evidence="2" type="ORF">Tb927.8.3320</name>
</gene>
<dbReference type="AlphaFoldDB" id="Q57YY1"/>
<accession>Q57YY1</accession>
<dbReference type="GeneID" id="3659335"/>
<evidence type="ECO:0000313" key="3">
    <source>
        <dbReference type="EMBL" id="AAZ13097.1"/>
    </source>
</evidence>
<dbReference type="VEuPathDB" id="TriTrypDB:Tb11.v5.0519"/>
<dbReference type="PROSITE" id="PS50096">
    <property type="entry name" value="IQ"/>
    <property type="match status" value="1"/>
</dbReference>
<reference evidence="3" key="2">
    <citation type="journal article" date="2005" name="Science">
        <title>Comparative genomics of trypanosomatid parasitic protozoa.</title>
        <authorList>
            <person name="El-Sayed N.M."/>
            <person name="Myler P.J."/>
            <person name="Blandin G."/>
            <person name="Berriman M."/>
            <person name="Crabtree J."/>
            <person name="Aggarwal G."/>
            <person name="Caler E."/>
            <person name="Renauld H."/>
            <person name="Worthey E.A."/>
            <person name="Hertz-Fowler C."/>
            <person name="Ghedin E."/>
            <person name="Peacock C."/>
            <person name="Bartholomeu D.C."/>
            <person name="Haas B.J."/>
            <person name="Tran A.N."/>
            <person name="Wortman J.R."/>
            <person name="Alsmark U.C."/>
            <person name="Angiuoli S."/>
            <person name="Anupama A."/>
            <person name="Badger J."/>
            <person name="Bringaud F."/>
            <person name="Cadag E."/>
            <person name="Carlton J.M."/>
            <person name="Cerqueira G.C."/>
            <person name="Creasy T."/>
            <person name="Delcher A.L."/>
            <person name="Djikeng A."/>
            <person name="Embley T.M."/>
            <person name="Hauser C."/>
            <person name="Ivens A.C."/>
            <person name="Kummerfeld S.K."/>
            <person name="Pereira-Leal J.B."/>
            <person name="Nilsson D."/>
            <person name="Peterson J."/>
            <person name="Salzberg S.L."/>
            <person name="Shallom J."/>
            <person name="Silva J.C."/>
            <person name="Sundaram J."/>
            <person name="Westenberger S."/>
            <person name="White O."/>
            <person name="Melville S.E."/>
            <person name="Donelson J.E."/>
            <person name="Andersson B."/>
            <person name="Stuart K.D."/>
            <person name="Hall N."/>
        </authorList>
    </citation>
    <scope>NUCLEOTIDE SEQUENCE</scope>
    <source>
        <strain evidence="3">927/4 GUTat10.1</strain>
    </source>
</reference>
<dbReference type="OMA" id="TIMRMGS"/>
<evidence type="ECO:0000313" key="2">
    <source>
        <dbReference type="EMBL" id="AAX79651.1"/>
    </source>
</evidence>
<reference evidence="3 4" key="3">
    <citation type="journal article" date="2005" name="Science">
        <title>The genome of the African trypanosome Trypanosoma brucei.</title>
        <authorList>
            <person name="Berriman M."/>
            <person name="Ghedin E."/>
            <person name="Hertz-Fowler C."/>
            <person name="Blandin G."/>
            <person name="Renauld H."/>
            <person name="Bartholomeu D.C."/>
            <person name="Lennard N.J."/>
            <person name="Caler E."/>
            <person name="Hamlin N.E."/>
            <person name="Haas B."/>
            <person name="Bohme U."/>
            <person name="Hannick L."/>
            <person name="Aslett M.A."/>
            <person name="Shallom J."/>
            <person name="Marcello L."/>
            <person name="Hou L."/>
            <person name="Wickstead B."/>
            <person name="Alsmark U.C."/>
            <person name="Arrowsmith C."/>
            <person name="Atkin R.J."/>
            <person name="Barron A.J."/>
            <person name="Bringaud F."/>
            <person name="Brooks K."/>
            <person name="Carrington M."/>
            <person name="Cherevach I."/>
            <person name="Chillingworth T.J."/>
            <person name="Churcher C."/>
            <person name="Clark L.N."/>
            <person name="Corton C.H."/>
            <person name="Cronin A."/>
            <person name="Davies R.M."/>
            <person name="Doggett J."/>
            <person name="Djikeng A."/>
            <person name="Feldblyum T."/>
            <person name="Field M.C."/>
            <person name="Fraser A."/>
            <person name="Goodhead I."/>
            <person name="Hance Z."/>
            <person name="Harper D."/>
            <person name="Harris B.R."/>
            <person name="Hauser H."/>
            <person name="Hostetler J."/>
            <person name="Ivens A."/>
            <person name="Jagels K."/>
            <person name="Johnson D."/>
            <person name="Johnson J."/>
            <person name="Jones K."/>
            <person name="Kerhornou A.X."/>
            <person name="Koo H."/>
            <person name="Larke N."/>
            <person name="Landfear S."/>
            <person name="Larkin C."/>
            <person name="Leech V."/>
            <person name="Line A."/>
            <person name="Lord A."/>
            <person name="Macleod A."/>
            <person name="Mooney P.J."/>
            <person name="Moule S."/>
            <person name="Martin D.M."/>
            <person name="Morgan G.W."/>
            <person name="Mungall K."/>
            <person name="Norbertczak H."/>
            <person name="Ormond D."/>
            <person name="Pai G."/>
            <person name="Peacock C.S."/>
            <person name="Peterson J."/>
            <person name="Quail M.A."/>
            <person name="Rabbinowitsch E."/>
            <person name="Rajandream M.A."/>
            <person name="Reitter C."/>
            <person name="Salzberg S.L."/>
            <person name="Sanders M."/>
            <person name="Schobel S."/>
            <person name="Sharp S."/>
            <person name="Simmonds M."/>
            <person name="Simpson A.J."/>
            <person name="Tallon L."/>
            <person name="Turner C.M."/>
            <person name="Tait A."/>
            <person name="Tivey A.R."/>
            <person name="Van Aken S."/>
            <person name="Walker D."/>
            <person name="Wanless D."/>
            <person name="Wang S."/>
            <person name="White B."/>
            <person name="White O."/>
            <person name="Whitehead S."/>
            <person name="Woodward J."/>
            <person name="Wortman J."/>
            <person name="Adams M.D."/>
            <person name="Embley T.M."/>
            <person name="Gull K."/>
            <person name="Ullu E."/>
            <person name="Barry J.D."/>
            <person name="Fairlamb A.H."/>
            <person name="Opperdoes F."/>
            <person name="Barrell B.G."/>
            <person name="Donelson J.E."/>
            <person name="Hall N."/>
            <person name="Fraser C.M."/>
            <person name="Melville S.E."/>
            <person name="El-Sayed N.M."/>
        </authorList>
    </citation>
    <scope>NUCLEOTIDE SEQUENCE [LARGE SCALE GENOMIC DNA]</scope>
    <source>
        <strain evidence="3 4">927/4 GUTat10.1</strain>
    </source>
</reference>
<dbReference type="RefSeq" id="XP_847163.1">
    <property type="nucleotide sequence ID" value="XM_842070.1"/>
</dbReference>
<dbReference type="eggNOG" id="ENOG502QXQ2">
    <property type="taxonomic scope" value="Eukaryota"/>
</dbReference>
<dbReference type="EMBL" id="CP000071">
    <property type="protein sequence ID" value="AAZ13097.1"/>
    <property type="molecule type" value="Genomic_DNA"/>
</dbReference>
<organism evidence="2 4">
    <name type="scientific">Trypanosoma brucei brucei (strain 927/4 GUTat10.1)</name>
    <dbReference type="NCBI Taxonomy" id="185431"/>
    <lineage>
        <taxon>Eukaryota</taxon>
        <taxon>Discoba</taxon>
        <taxon>Euglenozoa</taxon>
        <taxon>Kinetoplastea</taxon>
        <taxon>Metakinetoplastina</taxon>
        <taxon>Trypanosomatida</taxon>
        <taxon>Trypanosomatidae</taxon>
        <taxon>Trypanosoma</taxon>
    </lineage>
</organism>
<dbReference type="OrthoDB" id="271033at2759"/>
<dbReference type="InParanoid" id="Q57YY1"/>